<feature type="transmembrane region" description="Helical" evidence="9">
    <location>
        <begin position="436"/>
        <end position="455"/>
    </location>
</feature>
<evidence type="ECO:0000256" key="9">
    <source>
        <dbReference type="SAM" id="Phobius"/>
    </source>
</evidence>
<feature type="transmembrane region" description="Helical" evidence="9">
    <location>
        <begin position="324"/>
        <end position="341"/>
    </location>
</feature>
<dbReference type="RefSeq" id="WP_253659765.1">
    <property type="nucleotide sequence ID" value="NZ_BAAAJQ010000001.1"/>
</dbReference>
<keyword evidence="4 12" id="KW-0808">Transferase</keyword>
<feature type="domain" description="Glycosyltransferase RgtA/B/C/D-like" evidence="10">
    <location>
        <begin position="84"/>
        <end position="239"/>
    </location>
</feature>
<dbReference type="InterPro" id="IPR038731">
    <property type="entry name" value="RgtA/B/C-like"/>
</dbReference>
<keyword evidence="13" id="KW-1185">Reference proteome</keyword>
<proteinExistence type="predicted"/>
<evidence type="ECO:0000256" key="1">
    <source>
        <dbReference type="ARBA" id="ARBA00004651"/>
    </source>
</evidence>
<name>A0ABT1HCM8_9NOCA</name>
<protein>
    <submittedName>
        <fullName evidence="12">4-amino-4-deoxy-L-arabinose transferase</fullName>
    </submittedName>
</protein>
<sequence>MTAVAPAPPAESEPTTDTAPAENGLAHRVAFVALLVGTAVLYLWNLGINRYANDFYAAAEQAGSQSWKAWFFGASDAGNSITVDKPPVSLWISGIAVRVFGLNSWSILVPQALMGVASVALVYLIARRIAGPNAGLLAGVVLALTPVAALMFRFNNPDALLVLLLLAAAWATINILDDGRVRWAVLAGGLIGIAFLTKQLQALLIVPAIGVAYLAFGPPAWKTRIVHLLAAAAAMVVGAGWWVLAVSLWPKGSRPYIGGTEHNSIIELTIGYNGFGRLTGNEASGLGGGGGGGPRPGGDGPAGALFGGQTGILRMFSNLVGGQVGWLIPAALILGVVAIALRGRAPRTDLERSTVVFAWLWLLSNGVLMSYMAGIFHPYYTLALVPPIALLVGIGGVRSWRARETLWVRAALIVSAAITGYLAWVILDRTSDFQSWLRWVVVVATAVLVLALVVEKFTNGTSATGRATNRAIVAVAVIVGLAGPTAYTINTIATSRTGGLASAGPQRSPLDAFGSGRGGPGRMPGGATPPGANGSPGQTMNPAEMAAAATALRRSFTGEAPPRAVTDLIGRDAQNHRWAAAAVSALSASGYQLALERPVMPVGGFSGGDPSPTLAQFQRYVAQGDIGWFIGGGGFMMRGNGTAAQIAAWVEKNYRAQTIDGVTVYNLQDSSTR</sequence>
<feature type="transmembrane region" description="Helical" evidence="9">
    <location>
        <begin position="406"/>
        <end position="424"/>
    </location>
</feature>
<dbReference type="PANTHER" id="PTHR33908:SF3">
    <property type="entry name" value="UNDECAPRENYL PHOSPHATE-ALPHA-4-AMINO-4-DEOXY-L-ARABINOSE ARABINOSYL TRANSFERASE"/>
    <property type="match status" value="1"/>
</dbReference>
<evidence type="ECO:0000313" key="12">
    <source>
        <dbReference type="EMBL" id="MCP2174735.1"/>
    </source>
</evidence>
<evidence type="ECO:0000259" key="11">
    <source>
        <dbReference type="Pfam" id="PF24878"/>
    </source>
</evidence>
<keyword evidence="7 9" id="KW-0472">Membrane</keyword>
<organism evidence="12 13">
    <name type="scientific">Williamsia maris</name>
    <dbReference type="NCBI Taxonomy" id="72806"/>
    <lineage>
        <taxon>Bacteria</taxon>
        <taxon>Bacillati</taxon>
        <taxon>Actinomycetota</taxon>
        <taxon>Actinomycetes</taxon>
        <taxon>Mycobacteriales</taxon>
        <taxon>Nocardiaceae</taxon>
        <taxon>Williamsia</taxon>
    </lineage>
</organism>
<evidence type="ECO:0000256" key="7">
    <source>
        <dbReference type="ARBA" id="ARBA00023136"/>
    </source>
</evidence>
<feature type="transmembrane region" description="Helical" evidence="9">
    <location>
        <begin position="25"/>
        <end position="44"/>
    </location>
</feature>
<feature type="transmembrane region" description="Helical" evidence="9">
    <location>
        <begin position="228"/>
        <end position="249"/>
    </location>
</feature>
<comment type="caution">
    <text evidence="12">The sequence shown here is derived from an EMBL/GenBank/DDBJ whole genome shotgun (WGS) entry which is preliminary data.</text>
</comment>
<keyword evidence="6 9" id="KW-1133">Transmembrane helix</keyword>
<dbReference type="Proteomes" id="UP001206895">
    <property type="component" value="Unassembled WGS sequence"/>
</dbReference>
<evidence type="ECO:0000256" key="2">
    <source>
        <dbReference type="ARBA" id="ARBA00022475"/>
    </source>
</evidence>
<keyword evidence="3" id="KW-0328">Glycosyltransferase</keyword>
<dbReference type="EMBL" id="JAMTCJ010000001">
    <property type="protein sequence ID" value="MCP2174735.1"/>
    <property type="molecule type" value="Genomic_DNA"/>
</dbReference>
<feature type="transmembrane region" description="Helical" evidence="9">
    <location>
        <begin position="467"/>
        <end position="487"/>
    </location>
</feature>
<feature type="transmembrane region" description="Helical" evidence="9">
    <location>
        <begin position="132"/>
        <end position="152"/>
    </location>
</feature>
<feature type="transmembrane region" description="Helical" evidence="9">
    <location>
        <begin position="107"/>
        <end position="126"/>
    </location>
</feature>
<feature type="region of interest" description="Disordered" evidence="8">
    <location>
        <begin position="498"/>
        <end position="536"/>
    </location>
</feature>
<reference evidence="12 13" key="1">
    <citation type="submission" date="2022-06" db="EMBL/GenBank/DDBJ databases">
        <title>Genomic Encyclopedia of Archaeal and Bacterial Type Strains, Phase II (KMG-II): from individual species to whole genera.</title>
        <authorList>
            <person name="Goeker M."/>
        </authorList>
    </citation>
    <scope>NUCLEOTIDE SEQUENCE [LARGE SCALE GENOMIC DNA]</scope>
    <source>
        <strain evidence="12 13">DSM 44693</strain>
    </source>
</reference>
<dbReference type="Pfam" id="PF13231">
    <property type="entry name" value="PMT_2"/>
    <property type="match status" value="1"/>
</dbReference>
<evidence type="ECO:0000256" key="8">
    <source>
        <dbReference type="SAM" id="MobiDB-lite"/>
    </source>
</evidence>
<evidence type="ECO:0000313" key="13">
    <source>
        <dbReference type="Proteomes" id="UP001206895"/>
    </source>
</evidence>
<evidence type="ECO:0000256" key="4">
    <source>
        <dbReference type="ARBA" id="ARBA00022679"/>
    </source>
</evidence>
<dbReference type="GO" id="GO:0016740">
    <property type="term" value="F:transferase activity"/>
    <property type="evidence" value="ECO:0007669"/>
    <property type="project" value="UniProtKB-KW"/>
</dbReference>
<evidence type="ECO:0000256" key="5">
    <source>
        <dbReference type="ARBA" id="ARBA00022692"/>
    </source>
</evidence>
<evidence type="ECO:0000259" key="10">
    <source>
        <dbReference type="Pfam" id="PF13231"/>
    </source>
</evidence>
<accession>A0ABT1HCM8</accession>
<feature type="transmembrane region" description="Helical" evidence="9">
    <location>
        <begin position="183"/>
        <end position="216"/>
    </location>
</feature>
<feature type="transmembrane region" description="Helical" evidence="9">
    <location>
        <begin position="379"/>
        <end position="397"/>
    </location>
</feature>
<feature type="transmembrane region" description="Helical" evidence="9">
    <location>
        <begin position="159"/>
        <end position="177"/>
    </location>
</feature>
<feature type="transmembrane region" description="Helical" evidence="9">
    <location>
        <begin position="353"/>
        <end position="373"/>
    </location>
</feature>
<dbReference type="PANTHER" id="PTHR33908">
    <property type="entry name" value="MANNOSYLTRANSFERASE YKCB-RELATED"/>
    <property type="match status" value="1"/>
</dbReference>
<dbReference type="InterPro" id="IPR056785">
    <property type="entry name" value="YkcA/B-like_C"/>
</dbReference>
<evidence type="ECO:0000256" key="6">
    <source>
        <dbReference type="ARBA" id="ARBA00022989"/>
    </source>
</evidence>
<keyword evidence="5 9" id="KW-0812">Transmembrane</keyword>
<feature type="compositionally biased region" description="Gly residues" evidence="8">
    <location>
        <begin position="515"/>
        <end position="524"/>
    </location>
</feature>
<keyword evidence="2" id="KW-1003">Cell membrane</keyword>
<comment type="subcellular location">
    <subcellularLocation>
        <location evidence="1">Cell membrane</location>
        <topology evidence="1">Multi-pass membrane protein</topology>
    </subcellularLocation>
</comment>
<dbReference type="InterPro" id="IPR050297">
    <property type="entry name" value="LipidA_mod_glycosyltrf_83"/>
</dbReference>
<evidence type="ECO:0000256" key="3">
    <source>
        <dbReference type="ARBA" id="ARBA00022676"/>
    </source>
</evidence>
<gene>
    <name evidence="12" type="ORF">LX13_000542</name>
</gene>
<feature type="domain" description="Putative mannosyltransferase YkcA/B-like C-terminal" evidence="11">
    <location>
        <begin position="567"/>
        <end position="653"/>
    </location>
</feature>
<dbReference type="Pfam" id="PF24878">
    <property type="entry name" value="YkcB_C"/>
    <property type="match status" value="1"/>
</dbReference>